<accession>A0A1Y6K441</accession>
<evidence type="ECO:0000256" key="4">
    <source>
        <dbReference type="ARBA" id="ARBA00022630"/>
    </source>
</evidence>
<dbReference type="GO" id="GO:0030488">
    <property type="term" value="P:tRNA methylation"/>
    <property type="evidence" value="ECO:0007669"/>
    <property type="project" value="TreeGrafter"/>
</dbReference>
<dbReference type="Proteomes" id="UP000195514">
    <property type="component" value="Chromosome I"/>
</dbReference>
<gene>
    <name evidence="10 12" type="primary">trmFO</name>
    <name evidence="12" type="ORF">CFX1CAM_1251</name>
</gene>
<keyword evidence="3 10" id="KW-0489">Methyltransferase</keyword>
<proteinExistence type="inferred from homology"/>
<dbReference type="NCBIfam" id="NF003739">
    <property type="entry name" value="PRK05335.1"/>
    <property type="match status" value="1"/>
</dbReference>
<keyword evidence="4 10" id="KW-0285">Flavoprotein</keyword>
<evidence type="ECO:0000256" key="5">
    <source>
        <dbReference type="ARBA" id="ARBA00022679"/>
    </source>
</evidence>
<comment type="catalytic activity">
    <reaction evidence="10">
        <text>uridine(54) in tRNA + (6R)-5,10-methylene-5,6,7,8-tetrahydrofolate + NADH + H(+) = 5-methyluridine(54) in tRNA + (6S)-5,6,7,8-tetrahydrofolate + NAD(+)</text>
        <dbReference type="Rhea" id="RHEA:16873"/>
        <dbReference type="Rhea" id="RHEA-COMP:10167"/>
        <dbReference type="Rhea" id="RHEA-COMP:10193"/>
        <dbReference type="ChEBI" id="CHEBI:15378"/>
        <dbReference type="ChEBI" id="CHEBI:15636"/>
        <dbReference type="ChEBI" id="CHEBI:57453"/>
        <dbReference type="ChEBI" id="CHEBI:57540"/>
        <dbReference type="ChEBI" id="CHEBI:57945"/>
        <dbReference type="ChEBI" id="CHEBI:65315"/>
        <dbReference type="ChEBI" id="CHEBI:74447"/>
        <dbReference type="EC" id="2.1.1.74"/>
    </reaction>
</comment>
<evidence type="ECO:0000256" key="6">
    <source>
        <dbReference type="ARBA" id="ARBA00022694"/>
    </source>
</evidence>
<evidence type="ECO:0000256" key="10">
    <source>
        <dbReference type="HAMAP-Rule" id="MF_01037"/>
    </source>
</evidence>
<sequence>MKLTVIGGGLAGCEAAWQAAERGVEVVLHEMRPILSTGAHRTGKLAELVCSNSLGSNLQNRASGLLKAELRQLRSLLIDCADASAIPAGGALAVDREQFSDRVEDKLTSHPKIDIIRQEIQTIPLSPAILATGPLTSQNLSEKLLAFTDHEHLFFFDAIAPVIEYGSINFDVAFRADRYDYDKINEGDYINCPFDKDRYQEFLNALIQAKRIPLQTFETEIDDGVDAGTETYFQRCQPIEVLAQKGERALLFGPLRPVGLIDPRTGRRPYAVVQLRQDTLTGDLYNLVGFQTNLTHAEQARVFRMIPGLENVKFQRFGQMHRNTYLAAPKLLDNTLAFHKQPGLFVAGQLSGTEGYAGNIASGLVAGINAAHYLLGKPPLQLPVTTMTGALIHYITHAEIKSFQPMKAMFGLLPDPDQTQRLKKIERYKFYAERALTDLDNYIKHHLTT</sequence>
<evidence type="ECO:0000256" key="3">
    <source>
        <dbReference type="ARBA" id="ARBA00022603"/>
    </source>
</evidence>
<comment type="subcellular location">
    <subcellularLocation>
        <location evidence="10">Cytoplasm</location>
    </subcellularLocation>
</comment>
<evidence type="ECO:0000259" key="11">
    <source>
        <dbReference type="Pfam" id="PF01134"/>
    </source>
</evidence>
<dbReference type="InterPro" id="IPR040131">
    <property type="entry name" value="MnmG_N"/>
</dbReference>
<feature type="binding site" evidence="10">
    <location>
        <begin position="7"/>
        <end position="12"/>
    </location>
    <ligand>
        <name>FAD</name>
        <dbReference type="ChEBI" id="CHEBI:57692"/>
    </ligand>
</feature>
<dbReference type="GO" id="GO:0005829">
    <property type="term" value="C:cytosol"/>
    <property type="evidence" value="ECO:0007669"/>
    <property type="project" value="TreeGrafter"/>
</dbReference>
<keyword evidence="7 10" id="KW-0274">FAD</keyword>
<dbReference type="PANTHER" id="PTHR11806:SF2">
    <property type="entry name" value="METHYLENETETRAHYDROFOLATE--TRNA-(URACIL-5-)-METHYLTRANSFERASE TRMFO"/>
    <property type="match status" value="1"/>
</dbReference>
<feature type="domain" description="MnmG N-terminal" evidence="11">
    <location>
        <begin position="3"/>
        <end position="377"/>
    </location>
</feature>
<keyword evidence="5 10" id="KW-0808">Transferase</keyword>
<dbReference type="HAMAP" id="MF_01037">
    <property type="entry name" value="TrmFO"/>
    <property type="match status" value="1"/>
</dbReference>
<comment type="function">
    <text evidence="10">Catalyzes the folate-dependent formation of 5-methyl-uridine at position 54 (M-5-U54) in all tRNAs.</text>
</comment>
<keyword evidence="2 10" id="KW-0963">Cytoplasm</keyword>
<dbReference type="GO" id="GO:0047151">
    <property type="term" value="F:tRNA (uracil(54)-C5)-methyltransferase activity, 5,10-methylenetetrahydrofolate-dependent"/>
    <property type="evidence" value="ECO:0007669"/>
    <property type="project" value="UniProtKB-UniRule"/>
</dbReference>
<comment type="cofactor">
    <cofactor evidence="1 10">
        <name>FAD</name>
        <dbReference type="ChEBI" id="CHEBI:57692"/>
    </cofactor>
</comment>
<comment type="similarity">
    <text evidence="10">Belongs to the MnmG family. TrmFO subfamily.</text>
</comment>
<dbReference type="Pfam" id="PF01134">
    <property type="entry name" value="GIDA"/>
    <property type="match status" value="1"/>
</dbReference>
<dbReference type="EMBL" id="LT859958">
    <property type="protein sequence ID" value="SMX54316.1"/>
    <property type="molecule type" value="Genomic_DNA"/>
</dbReference>
<evidence type="ECO:0000256" key="2">
    <source>
        <dbReference type="ARBA" id="ARBA00022490"/>
    </source>
</evidence>
<evidence type="ECO:0000256" key="7">
    <source>
        <dbReference type="ARBA" id="ARBA00022827"/>
    </source>
</evidence>
<evidence type="ECO:0000313" key="13">
    <source>
        <dbReference type="Proteomes" id="UP000195514"/>
    </source>
</evidence>
<dbReference type="AlphaFoldDB" id="A0A1Y6K441"/>
<dbReference type="EC" id="2.1.1.74" evidence="10"/>
<keyword evidence="13" id="KW-1185">Reference proteome</keyword>
<keyword evidence="9 10" id="KW-0520">NAD</keyword>
<dbReference type="Gene3D" id="3.50.50.60">
    <property type="entry name" value="FAD/NAD(P)-binding domain"/>
    <property type="match status" value="2"/>
</dbReference>
<protein>
    <recommendedName>
        <fullName evidence="10">Methylenetetrahydrofolate--tRNA-(uracil-5-)-methyltransferase TrmFO</fullName>
        <ecNumber evidence="10">2.1.1.74</ecNumber>
    </recommendedName>
    <alternativeName>
        <fullName evidence="10">Folate-dependent tRNA (uracil-5-)-methyltransferase</fullName>
    </alternativeName>
    <alternativeName>
        <fullName evidence="10">Folate-dependent tRNA(M-5-U54)-methyltransferase</fullName>
    </alternativeName>
</protein>
<dbReference type="RefSeq" id="WP_087862173.1">
    <property type="nucleotide sequence ID" value="NZ_LT859958.1"/>
</dbReference>
<dbReference type="InterPro" id="IPR002218">
    <property type="entry name" value="MnmG-rel"/>
</dbReference>
<dbReference type="InterPro" id="IPR004417">
    <property type="entry name" value="TrmFO"/>
</dbReference>
<evidence type="ECO:0000256" key="8">
    <source>
        <dbReference type="ARBA" id="ARBA00022857"/>
    </source>
</evidence>
<dbReference type="PANTHER" id="PTHR11806">
    <property type="entry name" value="GLUCOSE INHIBITED DIVISION PROTEIN A"/>
    <property type="match status" value="1"/>
</dbReference>
<comment type="catalytic activity">
    <reaction evidence="10">
        <text>uridine(54) in tRNA + (6R)-5,10-methylene-5,6,7,8-tetrahydrofolate + NADPH + H(+) = 5-methyluridine(54) in tRNA + (6S)-5,6,7,8-tetrahydrofolate + NADP(+)</text>
        <dbReference type="Rhea" id="RHEA:62372"/>
        <dbReference type="Rhea" id="RHEA-COMP:10167"/>
        <dbReference type="Rhea" id="RHEA-COMP:10193"/>
        <dbReference type="ChEBI" id="CHEBI:15378"/>
        <dbReference type="ChEBI" id="CHEBI:15636"/>
        <dbReference type="ChEBI" id="CHEBI:57453"/>
        <dbReference type="ChEBI" id="CHEBI:57783"/>
        <dbReference type="ChEBI" id="CHEBI:58349"/>
        <dbReference type="ChEBI" id="CHEBI:65315"/>
        <dbReference type="ChEBI" id="CHEBI:74447"/>
        <dbReference type="EC" id="2.1.1.74"/>
    </reaction>
</comment>
<dbReference type="KEGG" id="abat:CFX1CAM_1251"/>
<keyword evidence="8 10" id="KW-0521">NADP</keyword>
<dbReference type="NCBIfam" id="TIGR00137">
    <property type="entry name" value="gid_trmFO"/>
    <property type="match status" value="1"/>
</dbReference>
<dbReference type="SUPFAM" id="SSF51905">
    <property type="entry name" value="FAD/NAD(P)-binding domain"/>
    <property type="match status" value="1"/>
</dbReference>
<dbReference type="OrthoDB" id="9815560at2"/>
<organism evidence="12 13">
    <name type="scientific">Candidatus Brevifilum fermentans</name>
    <dbReference type="NCBI Taxonomy" id="1986204"/>
    <lineage>
        <taxon>Bacteria</taxon>
        <taxon>Bacillati</taxon>
        <taxon>Chloroflexota</taxon>
        <taxon>Anaerolineae</taxon>
        <taxon>Anaerolineales</taxon>
        <taxon>Anaerolineaceae</taxon>
        <taxon>Candidatus Brevifilum</taxon>
    </lineage>
</organism>
<evidence type="ECO:0000313" key="12">
    <source>
        <dbReference type="EMBL" id="SMX54316.1"/>
    </source>
</evidence>
<reference evidence="13" key="1">
    <citation type="submission" date="2017-05" db="EMBL/GenBank/DDBJ databases">
        <authorList>
            <person name="Kirkegaard R."/>
            <person name="Mcilroy J S."/>
        </authorList>
    </citation>
    <scope>NUCLEOTIDE SEQUENCE [LARGE SCALE GENOMIC DNA]</scope>
</reference>
<dbReference type="GO" id="GO:0002098">
    <property type="term" value="P:tRNA wobble uridine modification"/>
    <property type="evidence" value="ECO:0007669"/>
    <property type="project" value="TreeGrafter"/>
</dbReference>
<evidence type="ECO:0000256" key="1">
    <source>
        <dbReference type="ARBA" id="ARBA00001974"/>
    </source>
</evidence>
<evidence type="ECO:0000256" key="9">
    <source>
        <dbReference type="ARBA" id="ARBA00023027"/>
    </source>
</evidence>
<keyword evidence="6 10" id="KW-0819">tRNA processing</keyword>
<dbReference type="InterPro" id="IPR036188">
    <property type="entry name" value="FAD/NAD-bd_sf"/>
</dbReference>
<name>A0A1Y6K441_9CHLR</name>
<dbReference type="GO" id="GO:0050660">
    <property type="term" value="F:flavin adenine dinucleotide binding"/>
    <property type="evidence" value="ECO:0007669"/>
    <property type="project" value="UniProtKB-UniRule"/>
</dbReference>